<proteinExistence type="inferred from homology"/>
<keyword evidence="3" id="KW-0240">DNA-directed RNA polymerase</keyword>
<dbReference type="EMBL" id="KN822953">
    <property type="protein sequence ID" value="KIO32649.1"/>
    <property type="molecule type" value="Genomic_DNA"/>
</dbReference>
<dbReference type="STRING" id="1051891.A0A0C3QVH1"/>
<evidence type="ECO:0000256" key="6">
    <source>
        <dbReference type="SAM" id="Phobius"/>
    </source>
</evidence>
<evidence type="ECO:0000313" key="7">
    <source>
        <dbReference type="EMBL" id="KIO32649.1"/>
    </source>
</evidence>
<evidence type="ECO:0000256" key="5">
    <source>
        <dbReference type="ARBA" id="ARBA00023242"/>
    </source>
</evidence>
<dbReference type="GO" id="GO:0005730">
    <property type="term" value="C:nucleolus"/>
    <property type="evidence" value="ECO:0007669"/>
    <property type="project" value="UniProtKB-SubCell"/>
</dbReference>
<comment type="subcellular location">
    <subcellularLocation>
        <location evidence="1">Nucleus</location>
        <location evidence="1">Nucleolus</location>
    </subcellularLocation>
</comment>
<evidence type="ECO:0000256" key="3">
    <source>
        <dbReference type="ARBA" id="ARBA00022478"/>
    </source>
</evidence>
<keyword evidence="6" id="KW-0812">Transmembrane</keyword>
<accession>A0A0C3QVH1</accession>
<sequence length="163" mass="18920">MISRMGSNPPTQDLQILVYVACLISLFRQMTRSTERRRIEEYNPSIPSIVLDGFYERFTESTRSGQQPVMTSAHQVKLISHILVLCLRLEHWTMDLHRIREDLGVDDMRMKTHFEAIGCRIKRKPSTHSSVNEGHSTTEHAEKVAVLECPPTFPTSKMRKRRK</sequence>
<dbReference type="GO" id="GO:0000428">
    <property type="term" value="C:DNA-directed RNA polymerase complex"/>
    <property type="evidence" value="ECO:0007669"/>
    <property type="project" value="UniProtKB-KW"/>
</dbReference>
<dbReference type="HOGENOM" id="CLU_1628262_0_0_1"/>
<evidence type="ECO:0000256" key="1">
    <source>
        <dbReference type="ARBA" id="ARBA00004604"/>
    </source>
</evidence>
<keyword evidence="6" id="KW-1133">Transmembrane helix</keyword>
<dbReference type="AlphaFoldDB" id="A0A0C3QVH1"/>
<dbReference type="Pfam" id="PF06870">
    <property type="entry name" value="RNA_pol_I_A49"/>
    <property type="match status" value="1"/>
</dbReference>
<organism evidence="7 8">
    <name type="scientific">Tulasnella calospora MUT 4182</name>
    <dbReference type="NCBI Taxonomy" id="1051891"/>
    <lineage>
        <taxon>Eukaryota</taxon>
        <taxon>Fungi</taxon>
        <taxon>Dikarya</taxon>
        <taxon>Basidiomycota</taxon>
        <taxon>Agaricomycotina</taxon>
        <taxon>Agaricomycetes</taxon>
        <taxon>Cantharellales</taxon>
        <taxon>Tulasnellaceae</taxon>
        <taxon>Tulasnella</taxon>
    </lineage>
</organism>
<name>A0A0C3QVH1_9AGAM</name>
<gene>
    <name evidence="7" type="ORF">M407DRAFT_100701</name>
</gene>
<dbReference type="InterPro" id="IPR009668">
    <property type="entry name" value="RNA_pol-assoc_fac_A49-like"/>
</dbReference>
<feature type="transmembrane region" description="Helical" evidence="6">
    <location>
        <begin position="14"/>
        <end position="31"/>
    </location>
</feature>
<reference evidence="8" key="2">
    <citation type="submission" date="2015-01" db="EMBL/GenBank/DDBJ databases">
        <title>Evolutionary Origins and Diversification of the Mycorrhizal Mutualists.</title>
        <authorList>
            <consortium name="DOE Joint Genome Institute"/>
            <consortium name="Mycorrhizal Genomics Consortium"/>
            <person name="Kohler A."/>
            <person name="Kuo A."/>
            <person name="Nagy L.G."/>
            <person name="Floudas D."/>
            <person name="Copeland A."/>
            <person name="Barry K.W."/>
            <person name="Cichocki N."/>
            <person name="Veneault-Fourrey C."/>
            <person name="LaButti K."/>
            <person name="Lindquist E.A."/>
            <person name="Lipzen A."/>
            <person name="Lundell T."/>
            <person name="Morin E."/>
            <person name="Murat C."/>
            <person name="Riley R."/>
            <person name="Ohm R."/>
            <person name="Sun H."/>
            <person name="Tunlid A."/>
            <person name="Henrissat B."/>
            <person name="Grigoriev I.V."/>
            <person name="Hibbett D.S."/>
            <person name="Martin F."/>
        </authorList>
    </citation>
    <scope>NUCLEOTIDE SEQUENCE [LARGE SCALE GENOMIC DNA]</scope>
    <source>
        <strain evidence="8">MUT 4182</strain>
    </source>
</reference>
<keyword evidence="6" id="KW-0472">Membrane</keyword>
<dbReference type="OrthoDB" id="532500at2759"/>
<dbReference type="GO" id="GO:0003677">
    <property type="term" value="F:DNA binding"/>
    <property type="evidence" value="ECO:0007669"/>
    <property type="project" value="InterPro"/>
</dbReference>
<evidence type="ECO:0000313" key="8">
    <source>
        <dbReference type="Proteomes" id="UP000054248"/>
    </source>
</evidence>
<dbReference type="GO" id="GO:0006351">
    <property type="term" value="P:DNA-templated transcription"/>
    <property type="evidence" value="ECO:0007669"/>
    <property type="project" value="InterPro"/>
</dbReference>
<comment type="similarity">
    <text evidence="2">Belongs to the eukaryotic RPA49/POLR1E RNA polymerase subunit family.</text>
</comment>
<dbReference type="PANTHER" id="PTHR14440">
    <property type="entry name" value="DNA-DIRECTED RNA POLYMERASE I SUBUNIT RPA49"/>
    <property type="match status" value="1"/>
</dbReference>
<evidence type="ECO:0000256" key="4">
    <source>
        <dbReference type="ARBA" id="ARBA00023163"/>
    </source>
</evidence>
<keyword evidence="4" id="KW-0804">Transcription</keyword>
<reference evidence="7 8" key="1">
    <citation type="submission" date="2014-04" db="EMBL/GenBank/DDBJ databases">
        <authorList>
            <consortium name="DOE Joint Genome Institute"/>
            <person name="Kuo A."/>
            <person name="Girlanda M."/>
            <person name="Perotto S."/>
            <person name="Kohler A."/>
            <person name="Nagy L.G."/>
            <person name="Floudas D."/>
            <person name="Copeland A."/>
            <person name="Barry K.W."/>
            <person name="Cichocki N."/>
            <person name="Veneault-Fourrey C."/>
            <person name="LaButti K."/>
            <person name="Lindquist E.A."/>
            <person name="Lipzen A."/>
            <person name="Lundell T."/>
            <person name="Morin E."/>
            <person name="Murat C."/>
            <person name="Sun H."/>
            <person name="Tunlid A."/>
            <person name="Henrissat B."/>
            <person name="Grigoriev I.V."/>
            <person name="Hibbett D.S."/>
            <person name="Martin F."/>
            <person name="Nordberg H.P."/>
            <person name="Cantor M.N."/>
            <person name="Hua S.X."/>
        </authorList>
    </citation>
    <scope>NUCLEOTIDE SEQUENCE [LARGE SCALE GENOMIC DNA]</scope>
    <source>
        <strain evidence="7 8">MUT 4182</strain>
    </source>
</reference>
<keyword evidence="5" id="KW-0539">Nucleus</keyword>
<protein>
    <submittedName>
        <fullName evidence="7">Uncharacterized protein</fullName>
    </submittedName>
</protein>
<dbReference type="Proteomes" id="UP000054248">
    <property type="component" value="Unassembled WGS sequence"/>
</dbReference>
<keyword evidence="8" id="KW-1185">Reference proteome</keyword>
<evidence type="ECO:0000256" key="2">
    <source>
        <dbReference type="ARBA" id="ARBA00009430"/>
    </source>
</evidence>